<sequence length="691" mass="74399">MTQTPTDRRHLPMAGLTHGNRNPVTCHLRCGDACSFTPPNTTDNDYFRDVATRALSRRRTLGLAGAGAVALGVAATTASPAAARPGRAIAGKPGGKYPHTKPGKPGKPGRSRLLFTPVAPQPADTDSVGVPAGYRWDTIVRWGDPILPGAPGFDASDQTQESAEGQFGYNCDYLDIIETNSKGTRALLVANHEYTNEEIMFPPGTDPETVVRVALASHGMSVVELRRARRGDAWSYIPGAPKNRRITAETPFTFDGPVRGSALLRTAEDPRGVTVRGTLNNCAGGTTPWGTVLSGEENFNQYFLAAGTDVRESRYGLGPTQDSRGWRNVDERFDATSEGYRNEPHRFGWIVEVDPTDPSSTPVKHTAMGRFKHEGANVIVNDDGHVVAYMGDDERFDYVYRFVSRKKLRKGNSPGARRHNLGLLSEGDLSVAKFIGDGLEDGVSDGIGRWLPLTRAGRSMVAGMSLEEVLVFTRLAADKAGATKMDRPEDVEPNLVNGHIYVACTNNTDRGKAGKEGPTEPNPRNANKDGHVVEMIPHKGDHTLERFRWNLLLICGDPGTAGTYFGGYEGPVSPISCPDNVAFDSVGNLWVSTDGQPSSTSRCDALFKVPVAGPQRGRVQQFLSVPAGAETCGPVVRDTDGEGSVFVSVQHPGDGGTWESPTSFFPDYVTGSAGRGEFKGPRPSVIQVRRA</sequence>
<feature type="compositionally biased region" description="Basic residues" evidence="1">
    <location>
        <begin position="98"/>
        <end position="110"/>
    </location>
</feature>
<evidence type="ECO:0000313" key="2">
    <source>
        <dbReference type="EMBL" id="GAA4693741.1"/>
    </source>
</evidence>
<feature type="region of interest" description="Disordered" evidence="1">
    <location>
        <begin position="507"/>
        <end position="530"/>
    </location>
</feature>
<accession>A0ABP8WTB8</accession>
<gene>
    <name evidence="2" type="ORF">GCM10023226_34570</name>
</gene>
<feature type="compositionally biased region" description="Basic and acidic residues" evidence="1">
    <location>
        <begin position="509"/>
        <end position="518"/>
    </location>
</feature>
<reference evidence="3" key="1">
    <citation type="journal article" date="2019" name="Int. J. Syst. Evol. Microbiol.">
        <title>The Global Catalogue of Microorganisms (GCM) 10K type strain sequencing project: providing services to taxonomists for standard genome sequencing and annotation.</title>
        <authorList>
            <consortium name="The Broad Institute Genomics Platform"/>
            <consortium name="The Broad Institute Genome Sequencing Center for Infectious Disease"/>
            <person name="Wu L."/>
            <person name="Ma J."/>
        </authorList>
    </citation>
    <scope>NUCLEOTIDE SEQUENCE [LARGE SCALE GENOMIC DNA]</scope>
    <source>
        <strain evidence="3">JCM 18127</strain>
    </source>
</reference>
<dbReference type="EMBL" id="BAABIM010000004">
    <property type="protein sequence ID" value="GAA4693741.1"/>
    <property type="molecule type" value="Genomic_DNA"/>
</dbReference>
<dbReference type="SUPFAM" id="SSF63829">
    <property type="entry name" value="Calcium-dependent phosphotriesterase"/>
    <property type="match status" value="1"/>
</dbReference>
<dbReference type="InterPro" id="IPR008557">
    <property type="entry name" value="PhoX"/>
</dbReference>
<comment type="caution">
    <text evidence="2">The sequence shown here is derived from an EMBL/GenBank/DDBJ whole genome shotgun (WGS) entry which is preliminary data.</text>
</comment>
<evidence type="ECO:0000256" key="1">
    <source>
        <dbReference type="SAM" id="MobiDB-lite"/>
    </source>
</evidence>
<dbReference type="Proteomes" id="UP001500621">
    <property type="component" value="Unassembled WGS sequence"/>
</dbReference>
<protein>
    <submittedName>
        <fullName evidence="2">PhoX family phosphatase</fullName>
    </submittedName>
</protein>
<evidence type="ECO:0000313" key="3">
    <source>
        <dbReference type="Proteomes" id="UP001500621"/>
    </source>
</evidence>
<proteinExistence type="predicted"/>
<dbReference type="Pfam" id="PF05787">
    <property type="entry name" value="PhoX"/>
    <property type="match status" value="1"/>
</dbReference>
<dbReference type="PANTHER" id="PTHR35399:SF2">
    <property type="entry name" value="DUF839 DOMAIN-CONTAINING PROTEIN"/>
    <property type="match status" value="1"/>
</dbReference>
<feature type="compositionally biased region" description="Low complexity" evidence="1">
    <location>
        <begin position="84"/>
        <end position="97"/>
    </location>
</feature>
<dbReference type="PROSITE" id="PS51318">
    <property type="entry name" value="TAT"/>
    <property type="match status" value="1"/>
</dbReference>
<dbReference type="RefSeq" id="WP_345268197.1">
    <property type="nucleotide sequence ID" value="NZ_BAABIM010000004.1"/>
</dbReference>
<feature type="region of interest" description="Disordered" evidence="1">
    <location>
        <begin position="84"/>
        <end position="111"/>
    </location>
</feature>
<dbReference type="InterPro" id="IPR006311">
    <property type="entry name" value="TAT_signal"/>
</dbReference>
<dbReference type="PANTHER" id="PTHR35399">
    <property type="entry name" value="SLR8030 PROTEIN"/>
    <property type="match status" value="1"/>
</dbReference>
<name>A0ABP8WTB8_9ACTN</name>
<organism evidence="2 3">
    <name type="scientific">Nocardioides nanhaiensis</name>
    <dbReference type="NCBI Taxonomy" id="1476871"/>
    <lineage>
        <taxon>Bacteria</taxon>
        <taxon>Bacillati</taxon>
        <taxon>Actinomycetota</taxon>
        <taxon>Actinomycetes</taxon>
        <taxon>Propionibacteriales</taxon>
        <taxon>Nocardioidaceae</taxon>
        <taxon>Nocardioides</taxon>
    </lineage>
</organism>
<keyword evidence="3" id="KW-1185">Reference proteome</keyword>